<dbReference type="SFLD" id="SFLDG01067">
    <property type="entry name" value="SPASM/twitch_domain_containing"/>
    <property type="match status" value="1"/>
</dbReference>
<accession>A0ABY8BJT6</accession>
<dbReference type="InterPro" id="IPR013785">
    <property type="entry name" value="Aldolase_TIM"/>
</dbReference>
<name>A0ABY8BJT6_9BURK</name>
<keyword evidence="3" id="KW-0479">Metal-binding</keyword>
<dbReference type="Pfam" id="PF04055">
    <property type="entry name" value="Radical_SAM"/>
    <property type="match status" value="1"/>
</dbReference>
<dbReference type="Gene3D" id="3.20.20.70">
    <property type="entry name" value="Aldolase class I"/>
    <property type="match status" value="1"/>
</dbReference>
<evidence type="ECO:0000313" key="7">
    <source>
        <dbReference type="EMBL" id="WEF35876.1"/>
    </source>
</evidence>
<dbReference type="Proteomes" id="UP001216510">
    <property type="component" value="Chromosome"/>
</dbReference>
<evidence type="ECO:0000256" key="2">
    <source>
        <dbReference type="ARBA" id="ARBA00022691"/>
    </source>
</evidence>
<dbReference type="EMBL" id="CP119083">
    <property type="protein sequence ID" value="WEF35876.1"/>
    <property type="molecule type" value="Genomic_DNA"/>
</dbReference>
<dbReference type="InterPro" id="IPR058240">
    <property type="entry name" value="rSAM_sf"/>
</dbReference>
<dbReference type="CDD" id="cd01335">
    <property type="entry name" value="Radical_SAM"/>
    <property type="match status" value="1"/>
</dbReference>
<keyword evidence="4" id="KW-0408">Iron</keyword>
<evidence type="ECO:0000256" key="5">
    <source>
        <dbReference type="ARBA" id="ARBA00023014"/>
    </source>
</evidence>
<comment type="cofactor">
    <cofactor evidence="1">
        <name>[4Fe-4S] cluster</name>
        <dbReference type="ChEBI" id="CHEBI:49883"/>
    </cofactor>
</comment>
<dbReference type="SFLD" id="SFLDS00029">
    <property type="entry name" value="Radical_SAM"/>
    <property type="match status" value="1"/>
</dbReference>
<dbReference type="PROSITE" id="PS51918">
    <property type="entry name" value="RADICAL_SAM"/>
    <property type="match status" value="1"/>
</dbReference>
<evidence type="ECO:0000256" key="4">
    <source>
        <dbReference type="ARBA" id="ARBA00023004"/>
    </source>
</evidence>
<reference evidence="7 8" key="1">
    <citation type="submission" date="2023-02" db="EMBL/GenBank/DDBJ databases">
        <title>Gemone sequence of Telluria chitinolytica ACM 3522T.</title>
        <authorList>
            <person name="Frediansyah A."/>
            <person name="Miess H."/>
            <person name="Gross H."/>
        </authorList>
    </citation>
    <scope>NUCLEOTIDE SEQUENCE [LARGE SCALE GENOMIC DNA]</scope>
    <source>
        <strain evidence="7 8">ACM 3522</strain>
    </source>
</reference>
<keyword evidence="5" id="KW-0411">Iron-sulfur</keyword>
<keyword evidence="2" id="KW-0949">S-adenosyl-L-methionine</keyword>
<evidence type="ECO:0000313" key="8">
    <source>
        <dbReference type="Proteomes" id="UP001216510"/>
    </source>
</evidence>
<proteinExistence type="predicted"/>
<gene>
    <name evidence="7" type="ORF">PX653_05545</name>
</gene>
<organism evidence="7 8">
    <name type="scientific">Pseudoduganella chitinolytica</name>
    <dbReference type="NCBI Taxonomy" id="34070"/>
    <lineage>
        <taxon>Bacteria</taxon>
        <taxon>Pseudomonadati</taxon>
        <taxon>Pseudomonadota</taxon>
        <taxon>Betaproteobacteria</taxon>
        <taxon>Burkholderiales</taxon>
        <taxon>Oxalobacteraceae</taxon>
        <taxon>Telluria group</taxon>
        <taxon>Pseudoduganella</taxon>
    </lineage>
</organism>
<evidence type="ECO:0000256" key="3">
    <source>
        <dbReference type="ARBA" id="ARBA00022723"/>
    </source>
</evidence>
<sequence length="351" mass="37274">MHPGPGGAPTLHLHPTRRCNLACGHCYSSSSPYAADRLEPALALGAIRQAAQWGYRRLAISGGEPLLYPWLGELVDTAAGFGMQSGVVTNGLLTGRPGVLDILKRCDSVAVSIDGLHAAHDALRGRPGALSGALAALDSMVDAGIPTSVVCGVSRFNVDEVEHVAAMARAHGASMLQLHVVASSGRARDNLGAQLLDERGLQELYMTARLLACLYHETMQVHVDLVHRDVIAALPGLVYGAPVEHAALRSPAEVLGMLVVEPDGNVNPVCFGFGAEYGLGRIGSGGLARLWSPWVTRGYVRLTALGRQLWEQARRHEGARLLNPSDALNQASHTSRVVLEQIGLAKREEVV</sequence>
<evidence type="ECO:0000259" key="6">
    <source>
        <dbReference type="PROSITE" id="PS51918"/>
    </source>
</evidence>
<protein>
    <submittedName>
        <fullName evidence="7">Radical SAM protein</fullName>
    </submittedName>
</protein>
<dbReference type="InterPro" id="IPR007197">
    <property type="entry name" value="rSAM"/>
</dbReference>
<dbReference type="PANTHER" id="PTHR11228:SF7">
    <property type="entry name" value="PQQA PEPTIDE CYCLASE"/>
    <property type="match status" value="1"/>
</dbReference>
<evidence type="ECO:0000256" key="1">
    <source>
        <dbReference type="ARBA" id="ARBA00001966"/>
    </source>
</evidence>
<keyword evidence="8" id="KW-1185">Reference proteome</keyword>
<dbReference type="InterPro" id="IPR050377">
    <property type="entry name" value="Radical_SAM_PqqE_MftC-like"/>
</dbReference>
<dbReference type="PANTHER" id="PTHR11228">
    <property type="entry name" value="RADICAL SAM DOMAIN PROTEIN"/>
    <property type="match status" value="1"/>
</dbReference>
<feature type="domain" description="Radical SAM core" evidence="6">
    <location>
        <begin position="5"/>
        <end position="214"/>
    </location>
</feature>
<dbReference type="SUPFAM" id="SSF102114">
    <property type="entry name" value="Radical SAM enzymes"/>
    <property type="match status" value="1"/>
</dbReference>